<evidence type="ECO:0000256" key="8">
    <source>
        <dbReference type="ARBA" id="ARBA00023242"/>
    </source>
</evidence>
<comment type="function">
    <text evidence="11">Histone methyltransferase that specifically trimethylates histone H3 to form H3K79me3. This methylation is required for telomere silencing and for the pachytene checkpoint during the meiotic cell cycle by allowing the recruitment of RAD9 to double strand breaks. Nucleosomes are preferred as substrate compared to free histone.</text>
</comment>
<evidence type="ECO:0000256" key="2">
    <source>
        <dbReference type="ARBA" id="ARBA00012190"/>
    </source>
</evidence>
<feature type="region of interest" description="Disordered" evidence="13">
    <location>
        <begin position="1169"/>
        <end position="1219"/>
    </location>
</feature>
<dbReference type="GO" id="GO:0000077">
    <property type="term" value="P:DNA damage checkpoint signaling"/>
    <property type="evidence" value="ECO:0007669"/>
    <property type="project" value="TreeGrafter"/>
</dbReference>
<accession>A0A084VFX0</accession>
<reference evidence="15 17" key="1">
    <citation type="journal article" date="2014" name="BMC Genomics">
        <title>Genome sequence of Anopheles sinensis provides insight into genetics basis of mosquito competence for malaria parasites.</title>
        <authorList>
            <person name="Zhou D."/>
            <person name="Zhang D."/>
            <person name="Ding G."/>
            <person name="Shi L."/>
            <person name="Hou Q."/>
            <person name="Ye Y."/>
            <person name="Xu Y."/>
            <person name="Zhou H."/>
            <person name="Xiong C."/>
            <person name="Li S."/>
            <person name="Yu J."/>
            <person name="Hong S."/>
            <person name="Yu X."/>
            <person name="Zou P."/>
            <person name="Chen C."/>
            <person name="Chang X."/>
            <person name="Wang W."/>
            <person name="Lv Y."/>
            <person name="Sun Y."/>
            <person name="Ma L."/>
            <person name="Shen B."/>
            <person name="Zhu C."/>
        </authorList>
    </citation>
    <scope>NUCLEOTIDE SEQUENCE [LARGE SCALE GENOMIC DNA]</scope>
</reference>
<comment type="similarity">
    <text evidence="11">Belongs to the class I-like SAM-binding methyltransferase superfamily. DOT1 family.</text>
</comment>
<evidence type="ECO:0000256" key="1">
    <source>
        <dbReference type="ARBA" id="ARBA00004123"/>
    </source>
</evidence>
<evidence type="ECO:0000256" key="6">
    <source>
        <dbReference type="ARBA" id="ARBA00022691"/>
    </source>
</evidence>
<feature type="region of interest" description="Disordered" evidence="13">
    <location>
        <begin position="1496"/>
        <end position="1538"/>
    </location>
</feature>
<feature type="compositionally biased region" description="Polar residues" evidence="13">
    <location>
        <begin position="1185"/>
        <end position="1204"/>
    </location>
</feature>
<reference evidence="16" key="2">
    <citation type="submission" date="2020-05" db="UniProtKB">
        <authorList>
            <consortium name="EnsemblMetazoa"/>
        </authorList>
    </citation>
    <scope>IDENTIFICATION</scope>
</reference>
<dbReference type="GO" id="GO:0140956">
    <property type="term" value="F:histone H3K79 trimethyltransferase activity"/>
    <property type="evidence" value="ECO:0007669"/>
    <property type="project" value="UniProtKB-EC"/>
</dbReference>
<feature type="compositionally biased region" description="Low complexity" evidence="13">
    <location>
        <begin position="1899"/>
        <end position="1956"/>
    </location>
</feature>
<protein>
    <recommendedName>
        <fullName evidence="3 11">Histone-lysine N-methyltransferase, H3 lysine-79 specific</fullName>
        <ecNumber evidence="2 11">2.1.1.360</ecNumber>
    </recommendedName>
    <alternativeName>
        <fullName evidence="9 11">Histone H3-K79 methyltransferase</fullName>
    </alternativeName>
</protein>
<feature type="compositionally biased region" description="Low complexity" evidence="13">
    <location>
        <begin position="1680"/>
        <end position="1694"/>
    </location>
</feature>
<dbReference type="GO" id="GO:0035097">
    <property type="term" value="C:histone methyltransferase complex"/>
    <property type="evidence" value="ECO:0007669"/>
    <property type="project" value="UniProtKB-ARBA"/>
</dbReference>
<feature type="compositionally biased region" description="Polar residues" evidence="13">
    <location>
        <begin position="1050"/>
        <end position="1061"/>
    </location>
</feature>
<dbReference type="STRING" id="74873.A0A084VFX0"/>
<evidence type="ECO:0000256" key="11">
    <source>
        <dbReference type="RuleBase" id="RU271113"/>
    </source>
</evidence>
<gene>
    <name evidence="15" type="ORF">ZHAS_00004036</name>
</gene>
<proteinExistence type="inferred from homology"/>
<feature type="compositionally biased region" description="Low complexity" evidence="13">
    <location>
        <begin position="1062"/>
        <end position="1093"/>
    </location>
</feature>
<feature type="compositionally biased region" description="Low complexity" evidence="13">
    <location>
        <begin position="1261"/>
        <end position="1270"/>
    </location>
</feature>
<organism evidence="15">
    <name type="scientific">Anopheles sinensis</name>
    <name type="common">Mosquito</name>
    <dbReference type="NCBI Taxonomy" id="74873"/>
    <lineage>
        <taxon>Eukaryota</taxon>
        <taxon>Metazoa</taxon>
        <taxon>Ecdysozoa</taxon>
        <taxon>Arthropoda</taxon>
        <taxon>Hexapoda</taxon>
        <taxon>Insecta</taxon>
        <taxon>Pterygota</taxon>
        <taxon>Neoptera</taxon>
        <taxon>Endopterygota</taxon>
        <taxon>Diptera</taxon>
        <taxon>Nematocera</taxon>
        <taxon>Culicoidea</taxon>
        <taxon>Culicidae</taxon>
        <taxon>Anophelinae</taxon>
        <taxon>Anopheles</taxon>
    </lineage>
</organism>
<evidence type="ECO:0000256" key="12">
    <source>
        <dbReference type="SAM" id="Coils"/>
    </source>
</evidence>
<evidence type="ECO:0000313" key="16">
    <source>
        <dbReference type="EnsemblMetazoa" id="ASIC004036-PA"/>
    </source>
</evidence>
<evidence type="ECO:0000256" key="3">
    <source>
        <dbReference type="ARBA" id="ARBA00020987"/>
    </source>
</evidence>
<dbReference type="OrthoDB" id="443402at2759"/>
<dbReference type="PANTHER" id="PTHR21451">
    <property type="entry name" value="HISTONE H3 METHYLTRANSFERASE"/>
    <property type="match status" value="1"/>
</dbReference>
<sequence>MATPNYKELKLQSPAGAEPFLYHWPFSIGTGHDSGIELIENVRWVCEDMPEIKSAIEEIDLNKLDTGDYDAMKNLCDRFNRAIDSVAALEKGTSLSNQRFTYPSRGLLKHIIQQVYNQAVVEPEKLNQYEPFSPEVYGETSFDLICQMIDQVKITADDVFVDLGSGVGQVVLQMAASTPVKVCFGIEKADVPSKYAEGMNTTFKLWMRWFGKKYGDYELIKGDFLADEHREKITSATIVFVNNFAFGPNVDHQLKERFADLRDGARIVSSKSFCPLNFRITDRNLSDIGTIMHVSEMSPLRGSVSWTGKPVSYYLHIIDRTKLERYFQRLKTKGRKIMTGRSGAGGGGSGSHSTRASRSRKDNHHHHQKAIAHDDTTSDSDADVAGPTTRKTWSDWNSSKEGKTSPSEEENNNSPVLRNGRIPVATKKRRKITRNKVSVKKSDLAAAAASSAVAAVAVAAMVGGKKRGRVKKGRQRRPLNIAGLDLLHNETLLSTSEQMIGKRLPPAPGCVDQQLTSLAGDMQHNELDIPEAPSETPYALQILLDLYKTQFMKAIEAMRKPTYKDNVQQQIEREKERNQWLLNRAGQLEKQIKVLIDDSVALLKARMNELGISTTSQNDLLCKAKEIVGRHKELQGMAARLQNQVNAIEQDQKRLVMQQLSKLTTDHQSVQHPQQQTFIKTEDIELTPSSSSEVVLKAIANTLAQRKKLNAQVSNLENELNLIEKMTEERKTMAAMQTAMVNSSTVLPPVTVTVHTTKQSSGSSRSSQRKSREHRTRSQEWPEIPDIGKIEENNPEILAQKILETGRQIEAGKLLAAGKHSSKERVPSAPYHQMHPAHHPHLHHPDAALMPAPASTINKGHHHHRSNSAGSGARSESGGRGSGKLHDSHKVVNFEDRLKSIITSVLQGPSKSGSSSSSAAAPSGAGGSGGASSGGGPREVNHHRSGSGGGGHQQPMMMVDPMGSSPMKSRSAEGYGPPGSGGKTTVYLPSSGAHHHPSMVVPHDMSSRSPSSGGPSPTAHHLSHPTTITTSPVPTSPYKLHPTGPPPPTTMSDRSSTKISPSSKYYASAKGGAGATSSHLHSPGSSSVVSTHQQLLALQERELRERERAMMYASAAAAAAAGSGLPLEAHHLHHHPSAHHQRASSSSGATSMIEGGKMMEFKAPENFRYDPRAVTGGPPPPSALDASSTSVALQSHSRSSSTGSLDGIPADYGPPPNSGAGGAVRYIAVNSGGSGQQQQPIPLVAHSPGVSSQAGGGGGSSSSQHGGNNSRPGSTSSQPDYTQVSPAKMALRRHLSQEKLTHPSAGGSGAGPPNAAGGGGASGMVKTIGDLVNGEIERTLEISNQSIINAAINMSAQQQQQPTTGTPPGANNPSVVAGGGGGGPPPSSSASHTVINTNVQRPERVSIRVLEDGGQVAVGPPPGTYSPISRPGSVGEPSKSPVHLHGQNNLATLSQVVAYNAKAPSAAHKGSSSGGGAPPTGAIVSPRGAVVATQQQYSPAPGPVGPGGSSVPSGSVYQQASSSSSRHERHPGEPMPYMALPRADMKPYLESGMHHRGAHPIDLHRGPGPVAMTEPGMMSRSREMLMMEESRMERLNGGPPLEGNVGEPSKSPVHLHGQNNLATLSQVVAYNAKVPSAAHKGSSSGGGPPSTGAIVSPRGAVVASQQQYSPAPGPVGPGGSSVPSGSVYQQASSSSRHERHPGEPMPYMALPRADMKPYLESYFTDEHKRQQLQQQQQQQQQQHQHHHLQHPAQSPSPSGMGHPVHHHHHPAHSGMHHRGAHPIDLHRGPGPVAMAEPGMMSRSREMLMMEESRMERLNGGPPLEGLAASLQARVIATLKIKEEDEERHRRDLGIHHSASAAPTSSNNSSGSSISSNSNIHGGSLPIVQTAHIKSESHGTHLSSATTTNTTTTSTSTTTMDTTSTFNTTGGSPSSTTSNESTTSANTSTTTTTTRTAVGRGRGKPVAMVESGPVTTVPGPRNGCVSQQQPVPATNSNVTTTIIINSVTGTIECTTGGLAGGTVTINACETPRPGTRSSLALAALEPAVFKILSTMKQPPHLPAKCQKLSVVGLEKNNGGGGGEGEPGCNGGGGGGGGGVQVKPLNSRTLASIAGDGDGSHGLEGRCNTSISTVCSLLGPSAVTGPASSVGGGGVKKNTIGARVKKAVKVITVPGGQYRDVVVGHAKDSCSTKANRQGTGAKSLEDPSLVVELESSPQLPPAAQKQPLQVQSPPSATSSFPQPTVALTNGDGIASVRTDDGGNDDADRT</sequence>
<keyword evidence="5 11" id="KW-0808">Transferase</keyword>
<dbReference type="EnsemblMetazoa" id="ASIC004036-RA">
    <property type="protein sequence ID" value="ASIC004036-PA"/>
    <property type="gene ID" value="ASIC004036"/>
</dbReference>
<evidence type="ECO:0000256" key="4">
    <source>
        <dbReference type="ARBA" id="ARBA00022603"/>
    </source>
</evidence>
<dbReference type="VEuPathDB" id="VectorBase:ASIC004036"/>
<dbReference type="CDD" id="cd20902">
    <property type="entry name" value="CC_DOT1L"/>
    <property type="match status" value="1"/>
</dbReference>
<evidence type="ECO:0000256" key="13">
    <source>
        <dbReference type="SAM" id="MobiDB-lite"/>
    </source>
</evidence>
<feature type="coiled-coil region" evidence="12">
    <location>
        <begin position="631"/>
        <end position="658"/>
    </location>
</feature>
<dbReference type="PANTHER" id="PTHR21451:SF0">
    <property type="entry name" value="HISTONE-LYSINE N-METHYLTRANSFERASE, H3 LYSINE-79 SPECIFIC"/>
    <property type="match status" value="1"/>
</dbReference>
<dbReference type="InterPro" id="IPR025789">
    <property type="entry name" value="DOT1_dom"/>
</dbReference>
<evidence type="ECO:0000256" key="10">
    <source>
        <dbReference type="ARBA" id="ARBA00047770"/>
    </source>
</evidence>
<feature type="region of interest" description="Disordered" evidence="13">
    <location>
        <begin position="1845"/>
        <end position="1991"/>
    </location>
</feature>
<feature type="coiled-coil region" evidence="12">
    <location>
        <begin position="699"/>
        <end position="729"/>
    </location>
</feature>
<feature type="region of interest" description="Disordered" evidence="13">
    <location>
        <begin position="2075"/>
        <end position="2100"/>
    </location>
</feature>
<dbReference type="GO" id="GO:0032259">
    <property type="term" value="P:methylation"/>
    <property type="evidence" value="ECO:0007669"/>
    <property type="project" value="UniProtKB-KW"/>
</dbReference>
<dbReference type="GO" id="GO:0006281">
    <property type="term" value="P:DNA repair"/>
    <property type="evidence" value="ECO:0007669"/>
    <property type="project" value="TreeGrafter"/>
</dbReference>
<feature type="compositionally biased region" description="Basic and acidic residues" evidence="13">
    <location>
        <begin position="2255"/>
        <end position="2267"/>
    </location>
</feature>
<keyword evidence="17" id="KW-1185">Reference proteome</keyword>
<dbReference type="Proteomes" id="UP000030765">
    <property type="component" value="Unassembled WGS sequence"/>
</dbReference>
<name>A0A084VFX0_ANOSI</name>
<feature type="region of interest" description="Disordered" evidence="13">
    <location>
        <begin position="1660"/>
        <end position="1709"/>
    </location>
</feature>
<dbReference type="EMBL" id="ATLV01012540">
    <property type="status" value="NOT_ANNOTATED_CDS"/>
    <property type="molecule type" value="Genomic_DNA"/>
</dbReference>
<evidence type="ECO:0000256" key="5">
    <source>
        <dbReference type="ARBA" id="ARBA00022679"/>
    </source>
</evidence>
<dbReference type="EC" id="2.1.1.360" evidence="2 11"/>
<keyword evidence="4 11" id="KW-0489">Methyltransferase</keyword>
<dbReference type="InterPro" id="IPR029063">
    <property type="entry name" value="SAM-dependent_MTases_sf"/>
</dbReference>
<dbReference type="VEuPathDB" id="VectorBase:ASIS002471"/>
<feature type="region of interest" description="Disordered" evidence="13">
    <location>
        <begin position="1299"/>
        <end position="1322"/>
    </location>
</feature>
<comment type="catalytic activity">
    <reaction evidence="10 11">
        <text>L-lysyl(79)-[histone H3] + 3 S-adenosyl-L-methionine = N(6),N(6),N(6)-trimethyl-L-lysyl(79)-[histone H3] + 3 S-adenosyl-L-homocysteine + 3 H(+)</text>
        <dbReference type="Rhea" id="RHEA:60328"/>
        <dbReference type="Rhea" id="RHEA-COMP:15549"/>
        <dbReference type="Rhea" id="RHEA-COMP:15552"/>
        <dbReference type="ChEBI" id="CHEBI:15378"/>
        <dbReference type="ChEBI" id="CHEBI:29969"/>
        <dbReference type="ChEBI" id="CHEBI:57856"/>
        <dbReference type="ChEBI" id="CHEBI:59789"/>
        <dbReference type="ChEBI" id="CHEBI:61961"/>
        <dbReference type="EC" id="2.1.1.360"/>
    </reaction>
</comment>
<feature type="compositionally biased region" description="Gly residues" evidence="13">
    <location>
        <begin position="924"/>
        <end position="937"/>
    </location>
</feature>
<feature type="compositionally biased region" description="Low complexity" evidence="13">
    <location>
        <begin position="908"/>
        <end position="923"/>
    </location>
</feature>
<feature type="compositionally biased region" description="Basic residues" evidence="13">
    <location>
        <begin position="355"/>
        <end position="370"/>
    </location>
</feature>
<dbReference type="SUPFAM" id="SSF53335">
    <property type="entry name" value="S-adenosyl-L-methionine-dependent methyltransferases"/>
    <property type="match status" value="1"/>
</dbReference>
<dbReference type="Gene3D" id="1.10.260.60">
    <property type="match status" value="1"/>
</dbReference>
<keyword evidence="8 11" id="KW-0539">Nucleus</keyword>
<dbReference type="EMBL" id="ATLV01012542">
    <property type="status" value="NOT_ANNOTATED_CDS"/>
    <property type="molecule type" value="Genomic_DNA"/>
</dbReference>
<feature type="compositionally biased region" description="Low complexity" evidence="13">
    <location>
        <begin position="1355"/>
        <end position="1376"/>
    </location>
</feature>
<dbReference type="InterPro" id="IPR030445">
    <property type="entry name" value="H3-K79_meTrfase"/>
</dbReference>
<feature type="region of interest" description="Disordered" evidence="13">
    <location>
        <begin position="1464"/>
        <end position="1484"/>
    </location>
</feature>
<dbReference type="PROSITE" id="PS51569">
    <property type="entry name" value="DOT1"/>
    <property type="match status" value="1"/>
</dbReference>
<feature type="region of interest" description="Disordered" evidence="13">
    <location>
        <begin position="754"/>
        <end position="782"/>
    </location>
</feature>
<feature type="region of interest" description="Disordered" evidence="13">
    <location>
        <begin position="1355"/>
        <end position="1444"/>
    </location>
</feature>
<feature type="compositionally biased region" description="Low complexity" evidence="13">
    <location>
        <begin position="1007"/>
        <end position="1017"/>
    </location>
</feature>
<feature type="compositionally biased region" description="Low complexity" evidence="13">
    <location>
        <begin position="1024"/>
        <end position="1037"/>
    </location>
</feature>
<feature type="domain" description="DOT1" evidence="14">
    <location>
        <begin position="18"/>
        <end position="331"/>
    </location>
</feature>
<feature type="region of interest" description="Disordered" evidence="13">
    <location>
        <begin position="1726"/>
        <end position="1796"/>
    </location>
</feature>
<dbReference type="EMBL" id="KE524803">
    <property type="protein sequence ID" value="KFB36864.1"/>
    <property type="molecule type" value="Genomic_DNA"/>
</dbReference>
<feature type="compositionally biased region" description="Low complexity" evidence="13">
    <location>
        <begin position="1731"/>
        <end position="1742"/>
    </location>
</feature>
<evidence type="ECO:0000256" key="7">
    <source>
        <dbReference type="ARBA" id="ARBA00022853"/>
    </source>
</evidence>
<evidence type="ECO:0000259" key="14">
    <source>
        <dbReference type="PROSITE" id="PS51569"/>
    </source>
</evidence>
<dbReference type="CDD" id="cd02440">
    <property type="entry name" value="AdoMet_MTases"/>
    <property type="match status" value="1"/>
</dbReference>
<evidence type="ECO:0000313" key="17">
    <source>
        <dbReference type="Proteomes" id="UP000030765"/>
    </source>
</evidence>
<dbReference type="FunFam" id="3.40.50.150:FF:000033">
    <property type="entry name" value="Histone-lysine N-methyltransferase, H3 lysine-79 specific"/>
    <property type="match status" value="1"/>
</dbReference>
<dbReference type="EMBL" id="ATLV01012543">
    <property type="status" value="NOT_ANNOTATED_CDS"/>
    <property type="molecule type" value="Genomic_DNA"/>
</dbReference>
<dbReference type="EMBL" id="ATLV01012541">
    <property type="status" value="NOT_ANNOTATED_CDS"/>
    <property type="molecule type" value="Genomic_DNA"/>
</dbReference>
<feature type="region of interest" description="Disordered" evidence="13">
    <location>
        <begin position="817"/>
        <end position="891"/>
    </location>
</feature>
<feature type="compositionally biased region" description="Low complexity" evidence="13">
    <location>
        <begin position="754"/>
        <end position="766"/>
    </location>
</feature>
<feature type="compositionally biased region" description="Low complexity" evidence="13">
    <location>
        <begin position="1855"/>
        <end position="1883"/>
    </location>
</feature>
<evidence type="ECO:0000313" key="15">
    <source>
        <dbReference type="EMBL" id="KFB36864.1"/>
    </source>
</evidence>
<dbReference type="OMA" id="TENMAHT"/>
<dbReference type="FunFam" id="1.10.260.60:FF:000002">
    <property type="entry name" value="Histone-lysine N-methyltransferase, H3 lysine-79 specific"/>
    <property type="match status" value="1"/>
</dbReference>
<comment type="miscellaneous">
    <text evidence="11">In contrast to other lysine histone methyltransferases, it does not contain a SET domain, suggesting the existence of another mechanism for methylation of lysine residues of histones.</text>
</comment>
<dbReference type="Pfam" id="PF08123">
    <property type="entry name" value="DOT1"/>
    <property type="match status" value="1"/>
</dbReference>
<feature type="compositionally biased region" description="Polar residues" evidence="13">
    <location>
        <begin position="2228"/>
        <end position="2245"/>
    </location>
</feature>
<feature type="compositionally biased region" description="Gly residues" evidence="13">
    <location>
        <begin position="1306"/>
        <end position="1322"/>
    </location>
</feature>
<feature type="compositionally biased region" description="Polar residues" evidence="13">
    <location>
        <begin position="1271"/>
        <end position="1283"/>
    </location>
</feature>
<feature type="compositionally biased region" description="Gly residues" evidence="13">
    <location>
        <begin position="2076"/>
        <end position="2098"/>
    </location>
</feature>
<comment type="subcellular location">
    <subcellularLocation>
        <location evidence="1 11">Nucleus</location>
    </subcellularLocation>
</comment>
<feature type="region of interest" description="Disordered" evidence="13">
    <location>
        <begin position="1232"/>
        <end position="1283"/>
    </location>
</feature>
<keyword evidence="6 11" id="KW-0949">S-adenosyl-L-methionine</keyword>
<evidence type="ECO:0000256" key="9">
    <source>
        <dbReference type="ARBA" id="ARBA00029821"/>
    </source>
</evidence>
<keyword evidence="12" id="KW-0175">Coiled coil</keyword>
<feature type="region of interest" description="Disordered" evidence="13">
    <location>
        <begin position="334"/>
        <end position="437"/>
    </location>
</feature>
<feature type="compositionally biased region" description="Basic and acidic residues" evidence="13">
    <location>
        <begin position="1401"/>
        <end position="1411"/>
    </location>
</feature>
<feature type="compositionally biased region" description="Basic residues" evidence="13">
    <location>
        <begin position="426"/>
        <end position="437"/>
    </location>
</feature>
<feature type="compositionally biased region" description="Low complexity" evidence="13">
    <location>
        <begin position="1509"/>
        <end position="1524"/>
    </location>
</feature>
<feature type="coiled-coil region" evidence="12">
    <location>
        <begin position="564"/>
        <end position="591"/>
    </location>
</feature>
<feature type="compositionally biased region" description="Basic and acidic residues" evidence="13">
    <location>
        <begin position="1845"/>
        <end position="1854"/>
    </location>
</feature>
<dbReference type="VEuPathDB" id="VectorBase:ASIS008109"/>
<feature type="compositionally biased region" description="Low complexity" evidence="13">
    <location>
        <begin position="867"/>
        <end position="876"/>
    </location>
</feature>
<dbReference type="Gene3D" id="3.40.50.150">
    <property type="entry name" value="Vaccinia Virus protein VP39"/>
    <property type="match status" value="1"/>
</dbReference>
<feature type="compositionally biased region" description="Basic residues" evidence="13">
    <location>
        <begin position="1763"/>
        <end position="1780"/>
    </location>
</feature>
<keyword evidence="7 11" id="KW-0156">Chromatin regulator</keyword>
<feature type="region of interest" description="Disordered" evidence="13">
    <location>
        <begin position="2212"/>
        <end position="2267"/>
    </location>
</feature>
<feature type="region of interest" description="Disordered" evidence="13">
    <location>
        <begin position="906"/>
        <end position="1093"/>
    </location>
</feature>